<dbReference type="Pfam" id="PF15092">
    <property type="entry name" value="UPF0728"/>
    <property type="match status" value="1"/>
</dbReference>
<reference evidence="2" key="1">
    <citation type="submission" date="2017-09" db="EMBL/GenBank/DDBJ databases">
        <title>Contemporary evolution of a Lepidopteran species, Heliothis virescens, in response to modern agricultural practices.</title>
        <authorList>
            <person name="Fritz M.L."/>
            <person name="Deyonke A.M."/>
            <person name="Papanicolaou A."/>
            <person name="Micinski S."/>
            <person name="Westbrook J."/>
            <person name="Gould F."/>
        </authorList>
    </citation>
    <scope>NUCLEOTIDE SEQUENCE [LARGE SCALE GENOMIC DNA]</scope>
    <source>
        <strain evidence="2">HvINT-</strain>
        <tissue evidence="2">Whole body</tissue>
    </source>
</reference>
<comment type="similarity">
    <text evidence="1">Belongs to the UPF0728 family.</text>
</comment>
<dbReference type="EMBL" id="NWSH01004862">
    <property type="protein sequence ID" value="PCG64641.1"/>
    <property type="molecule type" value="Genomic_DNA"/>
</dbReference>
<dbReference type="AlphaFoldDB" id="A0A2A4IY37"/>
<gene>
    <name evidence="2" type="ORF">B5V51_10368</name>
</gene>
<evidence type="ECO:0000313" key="2">
    <source>
        <dbReference type="EMBL" id="PCG64641.1"/>
    </source>
</evidence>
<proteinExistence type="inferred from homology"/>
<organism evidence="2">
    <name type="scientific">Heliothis virescens</name>
    <name type="common">Tobacco budworm moth</name>
    <dbReference type="NCBI Taxonomy" id="7102"/>
    <lineage>
        <taxon>Eukaryota</taxon>
        <taxon>Metazoa</taxon>
        <taxon>Ecdysozoa</taxon>
        <taxon>Arthropoda</taxon>
        <taxon>Hexapoda</taxon>
        <taxon>Insecta</taxon>
        <taxon>Pterygota</taxon>
        <taxon>Neoptera</taxon>
        <taxon>Endopterygota</taxon>
        <taxon>Lepidoptera</taxon>
        <taxon>Glossata</taxon>
        <taxon>Ditrysia</taxon>
        <taxon>Noctuoidea</taxon>
        <taxon>Noctuidae</taxon>
        <taxon>Heliothinae</taxon>
        <taxon>Heliothis</taxon>
    </lineage>
</organism>
<accession>A0A2A4IY37</accession>
<dbReference type="InterPro" id="IPR027885">
    <property type="entry name" value="UPF0728"/>
</dbReference>
<evidence type="ECO:0000256" key="1">
    <source>
        <dbReference type="ARBA" id="ARBA00009973"/>
    </source>
</evidence>
<name>A0A2A4IY37_HELVI</name>
<sequence>MSLLYVKAYHGLSTSHHTFCHKPQFLQGLRDRALRIGIRMDLVPVPFVDYCMLEMCGHEIFRCRLQHLKFNTHYSRDNVCDRAIYAIISASVKFRRARACLWFWTALDHQLFRRSKYAPVDYWPVDVELAKDKCVDCSTCCDDKKHHPIPEHVYLHGALTDHISLKSESFSFEDDNV</sequence>
<comment type="caution">
    <text evidence="2">The sequence shown here is derived from an EMBL/GenBank/DDBJ whole genome shotgun (WGS) entry which is preliminary data.</text>
</comment>
<protein>
    <submittedName>
        <fullName evidence="2">Uncharacterized protein</fullName>
    </submittedName>
</protein>